<dbReference type="InterPro" id="IPR035919">
    <property type="entry name" value="EAL_sf"/>
</dbReference>
<evidence type="ECO:0000313" key="2">
    <source>
        <dbReference type="EMBL" id="MBB6731849.1"/>
    </source>
</evidence>
<dbReference type="PANTHER" id="PTHR33121">
    <property type="entry name" value="CYCLIC DI-GMP PHOSPHODIESTERASE PDEF"/>
    <property type="match status" value="1"/>
</dbReference>
<protein>
    <submittedName>
        <fullName evidence="2">EAL domain-containing protein</fullName>
    </submittedName>
</protein>
<gene>
    <name evidence="2" type="ORF">H7C18_13090</name>
</gene>
<dbReference type="SMART" id="SM00052">
    <property type="entry name" value="EAL"/>
    <property type="match status" value="1"/>
</dbReference>
<dbReference type="PROSITE" id="PS50883">
    <property type="entry name" value="EAL"/>
    <property type="match status" value="1"/>
</dbReference>
<sequence>MPRYHQHNRRIPLRDAGLVEFASDDPGACELLEQLTGKSEEGEDGRVWKLEFDRSEPFLRLVNSLHRRLDKAQREAVRCRIVYSDPPEGESGRGQDGPDEDAADGWLPVGFLFVDTEHDRAADLIVNRRFTSYMQPIVQPGGRRIGYEFLLRPLPEQPPFRPAKLFDAAREAGLHSYLDREARHSAIRLAANHTEPGIKKFVNFLPSSLYRPSECLMDTFRFIREYGMDPEDFVFEVVETERMDDLRHWLDIFELYRKEGIRLAMDDVGEKFATVEAMERLRPDYVKLDRQWIAGCHADADKQRHIDEVLDKASRFHGVVLAEGVEDEMDWQYLARSGVPLMQGYLFGIPSPVPLPAPVRV</sequence>
<dbReference type="CDD" id="cd01948">
    <property type="entry name" value="EAL"/>
    <property type="match status" value="1"/>
</dbReference>
<comment type="caution">
    <text evidence="2">The sequence shown here is derived from an EMBL/GenBank/DDBJ whole genome shotgun (WGS) entry which is preliminary data.</text>
</comment>
<dbReference type="InterPro" id="IPR050706">
    <property type="entry name" value="Cyclic-di-GMP_PDE-like"/>
</dbReference>
<dbReference type="Proteomes" id="UP000564644">
    <property type="component" value="Unassembled WGS sequence"/>
</dbReference>
<dbReference type="SUPFAM" id="SSF141868">
    <property type="entry name" value="EAL domain-like"/>
    <property type="match status" value="1"/>
</dbReference>
<keyword evidence="3" id="KW-1185">Reference proteome</keyword>
<dbReference type="PANTHER" id="PTHR33121:SF15">
    <property type="entry name" value="BLUE LIGHT- AND TEMPERATURE-REGULATED ANTIREPRESSOR BLUF"/>
    <property type="match status" value="1"/>
</dbReference>
<organism evidence="2 3">
    <name type="scientific">Cohnella zeiphila</name>
    <dbReference type="NCBI Taxonomy" id="2761120"/>
    <lineage>
        <taxon>Bacteria</taxon>
        <taxon>Bacillati</taxon>
        <taxon>Bacillota</taxon>
        <taxon>Bacilli</taxon>
        <taxon>Bacillales</taxon>
        <taxon>Paenibacillaceae</taxon>
        <taxon>Cohnella</taxon>
    </lineage>
</organism>
<dbReference type="RefSeq" id="WP_185129523.1">
    <property type="nucleotide sequence ID" value="NZ_JACJVO010000016.1"/>
</dbReference>
<dbReference type="EMBL" id="JACJVO010000016">
    <property type="protein sequence ID" value="MBB6731849.1"/>
    <property type="molecule type" value="Genomic_DNA"/>
</dbReference>
<dbReference type="InterPro" id="IPR001633">
    <property type="entry name" value="EAL_dom"/>
</dbReference>
<evidence type="ECO:0000313" key="3">
    <source>
        <dbReference type="Proteomes" id="UP000564644"/>
    </source>
</evidence>
<dbReference type="AlphaFoldDB" id="A0A7X0SMZ2"/>
<evidence type="ECO:0000259" key="1">
    <source>
        <dbReference type="PROSITE" id="PS50883"/>
    </source>
</evidence>
<dbReference type="Pfam" id="PF00563">
    <property type="entry name" value="EAL"/>
    <property type="match status" value="1"/>
</dbReference>
<name>A0A7X0SMZ2_9BACL</name>
<proteinExistence type="predicted"/>
<reference evidence="2 3" key="1">
    <citation type="submission" date="2020-08" db="EMBL/GenBank/DDBJ databases">
        <title>Cohnella phylogeny.</title>
        <authorList>
            <person name="Dunlap C."/>
        </authorList>
    </citation>
    <scope>NUCLEOTIDE SEQUENCE [LARGE SCALE GENOMIC DNA]</scope>
    <source>
        <strain evidence="2 3">CBP 2801</strain>
    </source>
</reference>
<dbReference type="GO" id="GO:0071111">
    <property type="term" value="F:cyclic-guanylate-specific phosphodiesterase activity"/>
    <property type="evidence" value="ECO:0007669"/>
    <property type="project" value="InterPro"/>
</dbReference>
<dbReference type="Gene3D" id="3.20.20.450">
    <property type="entry name" value="EAL domain"/>
    <property type="match status" value="1"/>
</dbReference>
<feature type="domain" description="EAL" evidence="1">
    <location>
        <begin position="111"/>
        <end position="361"/>
    </location>
</feature>
<accession>A0A7X0SMZ2</accession>